<sequence length="486" mass="54922">MSTDQPPPALATQKRKFYKLLDNVTNKSSTSLASTLQESNASAISLVDPNTPPFKRLRVSMDRPRDASGERIKALQEKLLAARKGIGRDRQVGVRAVGPETAPTKPSTPRKTPNFAPYSQEQFLRRLQTFADVKKWTSKPDVIGEVAWAKRGWVCAGWNTVACRGACEQRVAVRLRSKRKNEQGKEVENSEDFAVEVEEGLVERYQQLIVDGHDEDCLWRKAGCKDDIYHIPIPNRDKSLAELLERYRSFKPSEADLPLLKNIMYPDPPISEILKRIPSKVWNPLGSTVAEQPPTSPTDTVAFMFALFGWSGIKEANISLAVCNHCFQRLGLWLSSETYIKETSKKLDVPIDSLTLNLLESHRDHCPWKNSVTQANPRDGPIKDMAGWQTLQFMIMEKKRKEHMRGQSVEVHGDGDELSEWRNSLDSYTTAGDSEKKDGESLNEKWKRFKARLRRTTSRKSLKSVKSARSVKSAKSVNGDKENEGK</sequence>
<dbReference type="PANTHER" id="PTHR15835">
    <property type="entry name" value="NUCLEAR-INTERACTING PARTNER OF ALK"/>
    <property type="match status" value="1"/>
</dbReference>
<protein>
    <submittedName>
        <fullName evidence="9">Zf-C3HC-domain-containing protein</fullName>
    </submittedName>
</protein>
<feature type="compositionally biased region" description="Low complexity" evidence="6">
    <location>
        <begin position="464"/>
        <end position="477"/>
    </location>
</feature>
<reference evidence="10" key="1">
    <citation type="journal article" date="2020" name="Stud. Mycol.">
        <title>101 Dothideomycetes genomes: A test case for predicting lifestyles and emergence of pathogens.</title>
        <authorList>
            <person name="Haridas S."/>
            <person name="Albert R."/>
            <person name="Binder M."/>
            <person name="Bloem J."/>
            <person name="LaButti K."/>
            <person name="Salamov A."/>
            <person name="Andreopoulos B."/>
            <person name="Baker S."/>
            <person name="Barry K."/>
            <person name="Bills G."/>
            <person name="Bluhm B."/>
            <person name="Cannon C."/>
            <person name="Castanera R."/>
            <person name="Culley D."/>
            <person name="Daum C."/>
            <person name="Ezra D."/>
            <person name="Gonzalez J."/>
            <person name="Henrissat B."/>
            <person name="Kuo A."/>
            <person name="Liang C."/>
            <person name="Lipzen A."/>
            <person name="Lutzoni F."/>
            <person name="Magnuson J."/>
            <person name="Mondo S."/>
            <person name="Nolan M."/>
            <person name="Ohm R."/>
            <person name="Pangilinan J."/>
            <person name="Park H.-J."/>
            <person name="Ramirez L."/>
            <person name="Alfaro M."/>
            <person name="Sun H."/>
            <person name="Tritt A."/>
            <person name="Yoshinaga Y."/>
            <person name="Zwiers L.-H."/>
            <person name="Turgeon B."/>
            <person name="Goodwin S."/>
            <person name="Spatafora J."/>
            <person name="Crous P."/>
            <person name="Grigoriev I."/>
        </authorList>
    </citation>
    <scope>NUCLEOTIDE SEQUENCE [LARGE SCALE GENOMIC DNA]</scope>
    <source>
        <strain evidence="10">CBS 304.66</strain>
    </source>
</reference>
<dbReference type="InterPro" id="IPR013909">
    <property type="entry name" value="NuBaID_C"/>
</dbReference>
<evidence type="ECO:0000256" key="6">
    <source>
        <dbReference type="SAM" id="MobiDB-lite"/>
    </source>
</evidence>
<evidence type="ECO:0000256" key="4">
    <source>
        <dbReference type="ARBA" id="ARBA00022833"/>
    </source>
</evidence>
<keyword evidence="3" id="KW-0863">Zinc-finger</keyword>
<comment type="subcellular location">
    <subcellularLocation>
        <location evidence="1">Nucleus</location>
    </subcellularLocation>
</comment>
<feature type="domain" description="NuBaID C-terminal" evidence="8">
    <location>
        <begin position="302"/>
        <end position="401"/>
    </location>
</feature>
<dbReference type="EMBL" id="ML986637">
    <property type="protein sequence ID" value="KAF2262688.1"/>
    <property type="molecule type" value="Genomic_DNA"/>
</dbReference>
<comment type="caution">
    <text evidence="9">The sequence shown here is derived from an EMBL/GenBank/DDBJ whole genome shotgun (WGS) entry which is preliminary data.</text>
</comment>
<evidence type="ECO:0000256" key="1">
    <source>
        <dbReference type="ARBA" id="ARBA00004123"/>
    </source>
</evidence>
<feature type="region of interest" description="Disordered" evidence="6">
    <location>
        <begin position="453"/>
        <end position="486"/>
    </location>
</feature>
<evidence type="ECO:0000256" key="2">
    <source>
        <dbReference type="ARBA" id="ARBA00022723"/>
    </source>
</evidence>
<keyword evidence="4" id="KW-0862">Zinc</keyword>
<evidence type="ECO:0000256" key="3">
    <source>
        <dbReference type="ARBA" id="ARBA00022771"/>
    </source>
</evidence>
<dbReference type="Proteomes" id="UP000800093">
    <property type="component" value="Unassembled WGS sequence"/>
</dbReference>
<evidence type="ECO:0000256" key="5">
    <source>
        <dbReference type="ARBA" id="ARBA00023242"/>
    </source>
</evidence>
<dbReference type="AlphaFoldDB" id="A0A9P4K5U7"/>
<dbReference type="Pfam" id="PF08600">
    <property type="entry name" value="NuBaID_C"/>
    <property type="match status" value="1"/>
</dbReference>
<feature type="domain" description="C3HC-type" evidence="7">
    <location>
        <begin position="117"/>
        <end position="260"/>
    </location>
</feature>
<dbReference type="GO" id="GO:0005634">
    <property type="term" value="C:nucleus"/>
    <property type="evidence" value="ECO:0007669"/>
    <property type="project" value="UniProtKB-SubCell"/>
</dbReference>
<evidence type="ECO:0000313" key="9">
    <source>
        <dbReference type="EMBL" id="KAF2262688.1"/>
    </source>
</evidence>
<keyword evidence="10" id="KW-1185">Reference proteome</keyword>
<proteinExistence type="predicted"/>
<organism evidence="9 10">
    <name type="scientific">Lojkania enalia</name>
    <dbReference type="NCBI Taxonomy" id="147567"/>
    <lineage>
        <taxon>Eukaryota</taxon>
        <taxon>Fungi</taxon>
        <taxon>Dikarya</taxon>
        <taxon>Ascomycota</taxon>
        <taxon>Pezizomycotina</taxon>
        <taxon>Dothideomycetes</taxon>
        <taxon>Pleosporomycetidae</taxon>
        <taxon>Pleosporales</taxon>
        <taxon>Pleosporales incertae sedis</taxon>
        <taxon>Lojkania</taxon>
    </lineage>
</organism>
<accession>A0A9P4K5U7</accession>
<feature type="compositionally biased region" description="Basic residues" evidence="6">
    <location>
        <begin position="453"/>
        <end position="463"/>
    </location>
</feature>
<evidence type="ECO:0000259" key="8">
    <source>
        <dbReference type="Pfam" id="PF08600"/>
    </source>
</evidence>
<dbReference type="InterPro" id="IPR012935">
    <property type="entry name" value="NuBaID_N"/>
</dbReference>
<name>A0A9P4K5U7_9PLEO</name>
<dbReference type="OrthoDB" id="2592092at2759"/>
<evidence type="ECO:0000313" key="10">
    <source>
        <dbReference type="Proteomes" id="UP000800093"/>
    </source>
</evidence>
<dbReference type="Pfam" id="PF07967">
    <property type="entry name" value="zf-C3HC"/>
    <property type="match status" value="1"/>
</dbReference>
<evidence type="ECO:0000259" key="7">
    <source>
        <dbReference type="Pfam" id="PF07967"/>
    </source>
</evidence>
<dbReference type="PANTHER" id="PTHR15835:SF6">
    <property type="entry name" value="ZINC FINGER C3HC-TYPE PROTEIN 1"/>
    <property type="match status" value="1"/>
</dbReference>
<gene>
    <name evidence="9" type="ORF">CC78DRAFT_618270</name>
</gene>
<dbReference type="GO" id="GO:0008270">
    <property type="term" value="F:zinc ion binding"/>
    <property type="evidence" value="ECO:0007669"/>
    <property type="project" value="UniProtKB-KW"/>
</dbReference>
<keyword evidence="2" id="KW-0479">Metal-binding</keyword>
<keyword evidence="5" id="KW-0539">Nucleus</keyword>